<name>A0AAE1CTL3_9GAST</name>
<keyword evidence="2" id="KW-1185">Reference proteome</keyword>
<evidence type="ECO:0000313" key="1">
    <source>
        <dbReference type="EMBL" id="KAK3734589.1"/>
    </source>
</evidence>
<dbReference type="Proteomes" id="UP001283361">
    <property type="component" value="Unassembled WGS sequence"/>
</dbReference>
<accession>A0AAE1CTL3</accession>
<comment type="caution">
    <text evidence="1">The sequence shown here is derived from an EMBL/GenBank/DDBJ whole genome shotgun (WGS) entry which is preliminary data.</text>
</comment>
<gene>
    <name evidence="1" type="ORF">RRG08_003496</name>
</gene>
<dbReference type="AlphaFoldDB" id="A0AAE1CTL3"/>
<protein>
    <submittedName>
        <fullName evidence="1">Uncharacterized protein</fullName>
    </submittedName>
</protein>
<sequence length="225" mass="25287">MWRSTVVSGHPYCNQTKTLRKRETTLNSCLISDSWGQLRSHDPDESYCLGQKGSSAVARQEPKTWGIDLSNATLFGFTGHRDWWCNKENTQSDTRVKHTVSAELEGRAPADICGCTSGQELFRAKRLETSSADDTASQRHSGLFYESGTASFDSPARLGRGSKIPGRSRLLQAGQVVKYLSRVYRWRENTENPPHRKIKGDGVKRWPHLCQSGQFWSVTVHECPA</sequence>
<dbReference type="EMBL" id="JAWDGP010006844">
    <property type="protein sequence ID" value="KAK3734589.1"/>
    <property type="molecule type" value="Genomic_DNA"/>
</dbReference>
<evidence type="ECO:0000313" key="2">
    <source>
        <dbReference type="Proteomes" id="UP001283361"/>
    </source>
</evidence>
<organism evidence="1 2">
    <name type="scientific">Elysia crispata</name>
    <name type="common">lettuce slug</name>
    <dbReference type="NCBI Taxonomy" id="231223"/>
    <lineage>
        <taxon>Eukaryota</taxon>
        <taxon>Metazoa</taxon>
        <taxon>Spiralia</taxon>
        <taxon>Lophotrochozoa</taxon>
        <taxon>Mollusca</taxon>
        <taxon>Gastropoda</taxon>
        <taxon>Heterobranchia</taxon>
        <taxon>Euthyneura</taxon>
        <taxon>Panpulmonata</taxon>
        <taxon>Sacoglossa</taxon>
        <taxon>Placobranchoidea</taxon>
        <taxon>Plakobranchidae</taxon>
        <taxon>Elysia</taxon>
    </lineage>
</organism>
<reference evidence="1" key="1">
    <citation type="journal article" date="2023" name="G3 (Bethesda)">
        <title>A reference genome for the long-term kleptoplast-retaining sea slug Elysia crispata morphotype clarki.</title>
        <authorList>
            <person name="Eastman K.E."/>
            <person name="Pendleton A.L."/>
            <person name="Shaikh M.A."/>
            <person name="Suttiyut T."/>
            <person name="Ogas R."/>
            <person name="Tomko P."/>
            <person name="Gavelis G."/>
            <person name="Widhalm J.R."/>
            <person name="Wisecaver J.H."/>
        </authorList>
    </citation>
    <scope>NUCLEOTIDE SEQUENCE</scope>
    <source>
        <strain evidence="1">ECLA1</strain>
    </source>
</reference>
<proteinExistence type="predicted"/>